<accession>A0AAD1QX59</accession>
<dbReference type="AlphaFoldDB" id="A0AAD1QX59"/>
<reference evidence="1" key="1">
    <citation type="submission" date="2022-03" db="EMBL/GenBank/DDBJ databases">
        <authorList>
            <person name="Alioto T."/>
            <person name="Alioto T."/>
            <person name="Gomez Garrido J."/>
        </authorList>
    </citation>
    <scope>NUCLEOTIDE SEQUENCE</scope>
</reference>
<evidence type="ECO:0000313" key="1">
    <source>
        <dbReference type="EMBL" id="CAH2219284.1"/>
    </source>
</evidence>
<sequence>GPVDLVKLNIHRTPLAKYLCLARVWSRAPVGPNPDVLARAAVFEVFYLEVQ</sequence>
<dbReference type="Proteomes" id="UP001295444">
    <property type="component" value="Chromosome 01"/>
</dbReference>
<feature type="non-terminal residue" evidence="1">
    <location>
        <position position="51"/>
    </location>
</feature>
<keyword evidence="2" id="KW-1185">Reference proteome</keyword>
<organism evidence="1 2">
    <name type="scientific">Pelobates cultripes</name>
    <name type="common">Western spadefoot toad</name>
    <dbReference type="NCBI Taxonomy" id="61616"/>
    <lineage>
        <taxon>Eukaryota</taxon>
        <taxon>Metazoa</taxon>
        <taxon>Chordata</taxon>
        <taxon>Craniata</taxon>
        <taxon>Vertebrata</taxon>
        <taxon>Euteleostomi</taxon>
        <taxon>Amphibia</taxon>
        <taxon>Batrachia</taxon>
        <taxon>Anura</taxon>
        <taxon>Pelobatoidea</taxon>
        <taxon>Pelobatidae</taxon>
        <taxon>Pelobates</taxon>
    </lineage>
</organism>
<evidence type="ECO:0000313" key="2">
    <source>
        <dbReference type="Proteomes" id="UP001295444"/>
    </source>
</evidence>
<dbReference type="EMBL" id="OW240912">
    <property type="protein sequence ID" value="CAH2219284.1"/>
    <property type="molecule type" value="Genomic_DNA"/>
</dbReference>
<proteinExistence type="predicted"/>
<protein>
    <submittedName>
        <fullName evidence="1">Uncharacterized protein</fullName>
    </submittedName>
</protein>
<name>A0AAD1QX59_PELCU</name>
<feature type="non-terminal residue" evidence="1">
    <location>
        <position position="1"/>
    </location>
</feature>
<gene>
    <name evidence="1" type="ORF">PECUL_23A053458</name>
</gene>